<evidence type="ECO:0000313" key="4">
    <source>
        <dbReference type="Proteomes" id="UP000041254"/>
    </source>
</evidence>
<dbReference type="Pfam" id="PF07910">
    <property type="entry name" value="Peptidase_C78"/>
    <property type="match status" value="1"/>
</dbReference>
<dbReference type="PANTHER" id="PTHR48153:SF2">
    <property type="entry name" value="UFM1-SPECIFIC PROTEASE 2"/>
    <property type="match status" value="1"/>
</dbReference>
<keyword evidence="4" id="KW-1185">Reference proteome</keyword>
<reference evidence="3 4" key="1">
    <citation type="submission" date="2014-11" db="EMBL/GenBank/DDBJ databases">
        <authorList>
            <person name="Zhu J."/>
            <person name="Qi W."/>
            <person name="Song R."/>
        </authorList>
    </citation>
    <scope>NUCLEOTIDE SEQUENCE [LARGE SCALE GENOMIC DNA]</scope>
</reference>
<proteinExistence type="predicted"/>
<organism evidence="3 4">
    <name type="scientific">Vitrella brassicaformis (strain CCMP3155)</name>
    <dbReference type="NCBI Taxonomy" id="1169540"/>
    <lineage>
        <taxon>Eukaryota</taxon>
        <taxon>Sar</taxon>
        <taxon>Alveolata</taxon>
        <taxon>Colpodellida</taxon>
        <taxon>Vitrellaceae</taxon>
        <taxon>Vitrella</taxon>
    </lineage>
</organism>
<dbReference type="Gene3D" id="3.90.70.130">
    <property type="match status" value="1"/>
</dbReference>
<feature type="domain" description="UFSP1/2/DUB catalytic" evidence="2">
    <location>
        <begin position="391"/>
        <end position="570"/>
    </location>
</feature>
<dbReference type="Proteomes" id="UP000041254">
    <property type="component" value="Unassembled WGS sequence"/>
</dbReference>
<protein>
    <recommendedName>
        <fullName evidence="2">UFSP1/2/DUB catalytic domain-containing protein</fullName>
    </recommendedName>
</protein>
<dbReference type="InParanoid" id="A0A0G4GL19"/>
<evidence type="ECO:0000259" key="2">
    <source>
        <dbReference type="Pfam" id="PF07910"/>
    </source>
</evidence>
<dbReference type="OrthoDB" id="417506at2759"/>
<dbReference type="AlphaFoldDB" id="A0A0G4GL19"/>
<gene>
    <name evidence="3" type="ORF">Vbra_10058</name>
</gene>
<accession>A0A0G4GL19</accession>
<dbReference type="EMBL" id="CDMY01000705">
    <property type="protein sequence ID" value="CEM30729.1"/>
    <property type="molecule type" value="Genomic_DNA"/>
</dbReference>
<name>A0A0G4GL19_VITBC</name>
<sequence>MLRIDESVAERILHLHQHKHQQQQRVCVVGVTKKHEDEGRWTDLIGAFIYPPQRDDDEAIDDTDVPSLQDITDALPLGLSVVGTTAAPTDEHTQHTDAAGGSQCLVRLTVKDDESVALADRFTAHTSKGLSIPVSIAPIVNDYVALRASMELSCVGVTPKDLIAHLQAFLRQLVCGKGDCMRLLIAGSDMRPLTIKEIVDGAAESDVAALLTEPIGELISSSAAVPSTTVPIIPCSTYAQPISGRPPLAKSYRHPPAHTDTERPSLMCTTAHGLAVMTRSTAVQKGLSLVGQSLVRQLLKVMADTQRWGQCVGYYLLQPLVLSHPLILGGPQIDTRERRLLLHRIWRLPMYPCVTKEAALRGEGESRVTDEGRLINPHRALIHKTQRYTHVRSVRGSYEYHHCGHGGVADIGWGGCYRAVMTIVSWYTRQGYTTQAVPSHSDIQRVLRAREPAHRQLAIGSTTWLGCVEGSCALEWLVGKEKDDDDKSVLLFIQDATDLGSYSQQIRQHFVAQGTPILVGVGSLTLILVATATDTHTGESSYLVVDPQYAGPDHHDDAATLTASECVAWRSAEWLGEIAGGRFMCLALPQMIRDQQGRAII</sequence>
<keyword evidence="1" id="KW-0378">Hydrolase</keyword>
<dbReference type="PANTHER" id="PTHR48153">
    <property type="entry name" value="UFM1-SPECIFIC PROTEASE 2"/>
    <property type="match status" value="1"/>
</dbReference>
<dbReference type="GO" id="GO:0071567">
    <property type="term" value="F:deUFMylase activity"/>
    <property type="evidence" value="ECO:0007669"/>
    <property type="project" value="TreeGrafter"/>
</dbReference>
<dbReference type="InterPro" id="IPR012462">
    <property type="entry name" value="UFSP1/2_DUB_cat"/>
</dbReference>
<dbReference type="VEuPathDB" id="CryptoDB:Vbra_10058"/>
<evidence type="ECO:0000256" key="1">
    <source>
        <dbReference type="ARBA" id="ARBA00022801"/>
    </source>
</evidence>
<evidence type="ECO:0000313" key="3">
    <source>
        <dbReference type="EMBL" id="CEM30729.1"/>
    </source>
</evidence>